<dbReference type="SMART" id="SM00448">
    <property type="entry name" value="REC"/>
    <property type="match status" value="1"/>
</dbReference>
<evidence type="ECO:0000259" key="7">
    <source>
        <dbReference type="PROSITE" id="PS51755"/>
    </source>
</evidence>
<protein>
    <submittedName>
        <fullName evidence="8">Uncharacterized protein</fullName>
    </submittedName>
</protein>
<evidence type="ECO:0000256" key="2">
    <source>
        <dbReference type="ARBA" id="ARBA00023012"/>
    </source>
</evidence>
<dbReference type="InterPro" id="IPR039420">
    <property type="entry name" value="WalR-like"/>
</dbReference>
<keyword evidence="2" id="KW-0902">Two-component regulatory system</keyword>
<dbReference type="EMBL" id="LAZR01011479">
    <property type="protein sequence ID" value="KKM61461.1"/>
    <property type="molecule type" value="Genomic_DNA"/>
</dbReference>
<dbReference type="PROSITE" id="PS50110">
    <property type="entry name" value="RESPONSE_REGULATORY"/>
    <property type="match status" value="1"/>
</dbReference>
<dbReference type="GO" id="GO:0000156">
    <property type="term" value="F:phosphorelay response regulator activity"/>
    <property type="evidence" value="ECO:0007669"/>
    <property type="project" value="TreeGrafter"/>
</dbReference>
<dbReference type="InterPro" id="IPR011006">
    <property type="entry name" value="CheY-like_superfamily"/>
</dbReference>
<dbReference type="GO" id="GO:0006355">
    <property type="term" value="P:regulation of DNA-templated transcription"/>
    <property type="evidence" value="ECO:0007669"/>
    <property type="project" value="InterPro"/>
</dbReference>
<organism evidence="8">
    <name type="scientific">marine sediment metagenome</name>
    <dbReference type="NCBI Taxonomy" id="412755"/>
    <lineage>
        <taxon>unclassified sequences</taxon>
        <taxon>metagenomes</taxon>
        <taxon>ecological metagenomes</taxon>
    </lineage>
</organism>
<dbReference type="SMART" id="SM00862">
    <property type="entry name" value="Trans_reg_C"/>
    <property type="match status" value="1"/>
</dbReference>
<evidence type="ECO:0000256" key="4">
    <source>
        <dbReference type="ARBA" id="ARBA00023125"/>
    </source>
</evidence>
<dbReference type="SUPFAM" id="SSF52172">
    <property type="entry name" value="CheY-like"/>
    <property type="match status" value="1"/>
</dbReference>
<dbReference type="InterPro" id="IPR001789">
    <property type="entry name" value="Sig_transdc_resp-reg_receiver"/>
</dbReference>
<dbReference type="Gene3D" id="3.40.50.2300">
    <property type="match status" value="1"/>
</dbReference>
<dbReference type="PROSITE" id="PS51755">
    <property type="entry name" value="OMPR_PHOB"/>
    <property type="match status" value="1"/>
</dbReference>
<dbReference type="Pfam" id="PF00072">
    <property type="entry name" value="Response_reg"/>
    <property type="match status" value="1"/>
</dbReference>
<evidence type="ECO:0000256" key="1">
    <source>
        <dbReference type="ARBA" id="ARBA00022553"/>
    </source>
</evidence>
<dbReference type="GO" id="GO:0032993">
    <property type="term" value="C:protein-DNA complex"/>
    <property type="evidence" value="ECO:0007669"/>
    <property type="project" value="TreeGrafter"/>
</dbReference>
<keyword evidence="4" id="KW-0238">DNA-binding</keyword>
<dbReference type="GO" id="GO:0000976">
    <property type="term" value="F:transcription cis-regulatory region binding"/>
    <property type="evidence" value="ECO:0007669"/>
    <property type="project" value="TreeGrafter"/>
</dbReference>
<reference evidence="8" key="1">
    <citation type="journal article" date="2015" name="Nature">
        <title>Complex archaea that bridge the gap between prokaryotes and eukaryotes.</title>
        <authorList>
            <person name="Spang A."/>
            <person name="Saw J.H."/>
            <person name="Jorgensen S.L."/>
            <person name="Zaremba-Niedzwiedzka K."/>
            <person name="Martijn J."/>
            <person name="Lind A.E."/>
            <person name="van Eijk R."/>
            <person name="Schleper C."/>
            <person name="Guy L."/>
            <person name="Ettema T.J."/>
        </authorList>
    </citation>
    <scope>NUCLEOTIDE SEQUENCE</scope>
</reference>
<evidence type="ECO:0000256" key="5">
    <source>
        <dbReference type="ARBA" id="ARBA00023163"/>
    </source>
</evidence>
<dbReference type="PANTHER" id="PTHR48111:SF71">
    <property type="entry name" value="TRANSCRIPTIONAL REGULATORY PROTEIN PHOP"/>
    <property type="match status" value="1"/>
</dbReference>
<dbReference type="Gene3D" id="6.10.250.690">
    <property type="match status" value="1"/>
</dbReference>
<dbReference type="Gene3D" id="1.10.10.10">
    <property type="entry name" value="Winged helix-like DNA-binding domain superfamily/Winged helix DNA-binding domain"/>
    <property type="match status" value="1"/>
</dbReference>
<dbReference type="InterPro" id="IPR001867">
    <property type="entry name" value="OmpR/PhoB-type_DNA-bd"/>
</dbReference>
<dbReference type="CDD" id="cd19934">
    <property type="entry name" value="REC_OmpR_EcPhoP-like"/>
    <property type="match status" value="1"/>
</dbReference>
<name>A0A0F9JGL2_9ZZZZ</name>
<proteinExistence type="predicted"/>
<comment type="caution">
    <text evidence="8">The sequence shown here is derived from an EMBL/GenBank/DDBJ whole genome shotgun (WGS) entry which is preliminary data.</text>
</comment>
<keyword evidence="3" id="KW-0805">Transcription regulation</keyword>
<feature type="domain" description="Response regulatory" evidence="6">
    <location>
        <begin position="2"/>
        <end position="116"/>
    </location>
</feature>
<dbReference type="GO" id="GO:0005829">
    <property type="term" value="C:cytosol"/>
    <property type="evidence" value="ECO:0007669"/>
    <property type="project" value="TreeGrafter"/>
</dbReference>
<keyword evidence="5" id="KW-0804">Transcription</keyword>
<feature type="domain" description="OmpR/PhoB-type" evidence="7">
    <location>
        <begin position="124"/>
        <end position="222"/>
    </location>
</feature>
<dbReference type="FunFam" id="3.40.50.2300:FF:000002">
    <property type="entry name" value="DNA-binding response regulator PhoP"/>
    <property type="match status" value="1"/>
</dbReference>
<dbReference type="PANTHER" id="PTHR48111">
    <property type="entry name" value="REGULATOR OF RPOS"/>
    <property type="match status" value="1"/>
</dbReference>
<dbReference type="InterPro" id="IPR016032">
    <property type="entry name" value="Sig_transdc_resp-reg_C-effctor"/>
</dbReference>
<dbReference type="AlphaFoldDB" id="A0A0F9JGL2"/>
<evidence type="ECO:0000256" key="3">
    <source>
        <dbReference type="ARBA" id="ARBA00023015"/>
    </source>
</evidence>
<sequence length="227" mass="26062">MRVLLIEDEHHLREQITQQLNQQHLTVDAVADGEEGLFMGAEYPYDVAIIDLGLPKLSGIDVIQTLRKQGFDYPILILTARGRWQDKVEGLESGADDYLVKPFHFEELIARINALTRRASGWSNPTINCGPICLNPASQEVTKNDVTVDLTAYEYRLLHFLMLHAGEVISKTELTDHIYEHDQDRDSNVIEVFVKRLRSKLDPEKQLNPIETLRGRGYRLNLPREHH</sequence>
<keyword evidence="1" id="KW-0597">Phosphoprotein</keyword>
<evidence type="ECO:0000313" key="8">
    <source>
        <dbReference type="EMBL" id="KKM61461.1"/>
    </source>
</evidence>
<accession>A0A0F9JGL2</accession>
<gene>
    <name evidence="8" type="ORF">LCGC14_1531470</name>
</gene>
<dbReference type="CDD" id="cd00383">
    <property type="entry name" value="trans_reg_C"/>
    <property type="match status" value="1"/>
</dbReference>
<evidence type="ECO:0000259" key="6">
    <source>
        <dbReference type="PROSITE" id="PS50110"/>
    </source>
</evidence>
<dbReference type="SUPFAM" id="SSF46894">
    <property type="entry name" value="C-terminal effector domain of the bipartite response regulators"/>
    <property type="match status" value="1"/>
</dbReference>
<dbReference type="Pfam" id="PF00486">
    <property type="entry name" value="Trans_reg_C"/>
    <property type="match status" value="1"/>
</dbReference>
<dbReference type="FunFam" id="1.10.10.10:FF:000005">
    <property type="entry name" value="Two-component system response regulator"/>
    <property type="match status" value="1"/>
</dbReference>
<dbReference type="InterPro" id="IPR036388">
    <property type="entry name" value="WH-like_DNA-bd_sf"/>
</dbReference>